<name>F4LNV4_TREBD</name>
<feature type="transmembrane region" description="Helical" evidence="1">
    <location>
        <begin position="196"/>
        <end position="220"/>
    </location>
</feature>
<keyword evidence="1" id="KW-0472">Membrane</keyword>
<dbReference type="EMBL" id="CP002696">
    <property type="protein sequence ID" value="AEE17931.1"/>
    <property type="molecule type" value="Genomic_DNA"/>
</dbReference>
<keyword evidence="1" id="KW-1133">Transmembrane helix</keyword>
<sequence>MYFDTYYLILVVPALLLSVWAQFKVKSTFSHFSQQASARGISGAQAAAYLLKANNIGDVKIERVSGNLTDHYDPSSKTLRLSDSVYGKTSIAAIGVAAHETGHAIQHAVHYGPLALRSTLVPIANIGSAAGPVLAVLGIVFSWSFLINLGLLFFACAVLFYLVTLPVEFNASRRAVAILGKSGTLNESELGGVKKVLSAAALTYVASALTAIASFLRLVLISRNRRN</sequence>
<dbReference type="HOGENOM" id="CLU_084406_0_0_12"/>
<keyword evidence="1" id="KW-0812">Transmembrane</keyword>
<dbReference type="InterPro" id="IPR007395">
    <property type="entry name" value="Zn_peptidase_2"/>
</dbReference>
<protein>
    <submittedName>
        <fullName evidence="2">Peptidase membrane zinc metallopeptidase</fullName>
    </submittedName>
</protein>
<dbReference type="OrthoDB" id="9784298at2"/>
<reference evidence="3" key="1">
    <citation type="submission" date="2011-04" db="EMBL/GenBank/DDBJ databases">
        <title>The complete genome of Treponema brennaborense DSM 12168.</title>
        <authorList>
            <person name="Lucas S."/>
            <person name="Han J."/>
            <person name="Lapidus A."/>
            <person name="Bruce D."/>
            <person name="Goodwin L."/>
            <person name="Pitluck S."/>
            <person name="Peters L."/>
            <person name="Kyrpides N."/>
            <person name="Mavromatis K."/>
            <person name="Ivanova N."/>
            <person name="Mikhailova N."/>
            <person name="Pagani I."/>
            <person name="Teshima H."/>
            <person name="Detter J.C."/>
            <person name="Tapia R."/>
            <person name="Han C."/>
            <person name="Land M."/>
            <person name="Hauser L."/>
            <person name="Markowitz V."/>
            <person name="Cheng J.-F."/>
            <person name="Hugenholtz P."/>
            <person name="Woyke T."/>
            <person name="Wu D."/>
            <person name="Gronow S."/>
            <person name="Wellnitz S."/>
            <person name="Brambilla E."/>
            <person name="Klenk H.-P."/>
            <person name="Eisen J.A."/>
        </authorList>
    </citation>
    <scope>NUCLEOTIDE SEQUENCE [LARGE SCALE GENOMIC DNA]</scope>
    <source>
        <strain evidence="3">DSM 12168 / CIP 105900 / DD5/3</strain>
    </source>
</reference>
<keyword evidence="3" id="KW-1185">Reference proteome</keyword>
<evidence type="ECO:0000313" key="2">
    <source>
        <dbReference type="EMBL" id="AEE17931.1"/>
    </source>
</evidence>
<dbReference type="AlphaFoldDB" id="F4LNV4"/>
<dbReference type="eggNOG" id="COG2738">
    <property type="taxonomic scope" value="Bacteria"/>
</dbReference>
<dbReference type="PANTHER" id="PTHR36434:SF1">
    <property type="entry name" value="MEMBRANE PROTEASE YUGP-RELATED"/>
    <property type="match status" value="1"/>
</dbReference>
<evidence type="ECO:0000313" key="3">
    <source>
        <dbReference type="Proteomes" id="UP000006546"/>
    </source>
</evidence>
<accession>F4LNV4</accession>
<feature type="transmembrane region" description="Helical" evidence="1">
    <location>
        <begin position="6"/>
        <end position="23"/>
    </location>
</feature>
<proteinExistence type="predicted"/>
<feature type="transmembrane region" description="Helical" evidence="1">
    <location>
        <begin position="133"/>
        <end position="163"/>
    </location>
</feature>
<dbReference type="Pfam" id="PF04298">
    <property type="entry name" value="Zn_peptidase_2"/>
    <property type="match status" value="1"/>
</dbReference>
<dbReference type="RefSeq" id="WP_013759632.1">
    <property type="nucleotide sequence ID" value="NC_015500.1"/>
</dbReference>
<dbReference type="KEGG" id="tbe:Trebr_2525"/>
<dbReference type="Proteomes" id="UP000006546">
    <property type="component" value="Chromosome"/>
</dbReference>
<organism evidence="2 3">
    <name type="scientific">Treponema brennaborense (strain DSM 12168 / CIP 105900 / DD5/3)</name>
    <dbReference type="NCBI Taxonomy" id="906968"/>
    <lineage>
        <taxon>Bacteria</taxon>
        <taxon>Pseudomonadati</taxon>
        <taxon>Spirochaetota</taxon>
        <taxon>Spirochaetia</taxon>
        <taxon>Spirochaetales</taxon>
        <taxon>Treponemataceae</taxon>
        <taxon>Treponema</taxon>
    </lineage>
</organism>
<dbReference type="PANTHER" id="PTHR36434">
    <property type="entry name" value="MEMBRANE PROTEASE YUGP-RELATED"/>
    <property type="match status" value="1"/>
</dbReference>
<gene>
    <name evidence="2" type="ordered locus">Trebr_2525</name>
</gene>
<evidence type="ECO:0000256" key="1">
    <source>
        <dbReference type="SAM" id="Phobius"/>
    </source>
</evidence>